<gene>
    <name evidence="2" type="ORF">D7231_05535</name>
</gene>
<dbReference type="OrthoDB" id="4238587at2"/>
<dbReference type="RefSeq" id="WP_120753780.1">
    <property type="nucleotide sequence ID" value="NZ_JBIBGF010000003.1"/>
</dbReference>
<proteinExistence type="predicted"/>
<dbReference type="AlphaFoldDB" id="A0A3B0BU60"/>
<dbReference type="EMBL" id="RBAM01000002">
    <property type="protein sequence ID" value="RKN76452.1"/>
    <property type="molecule type" value="Genomic_DNA"/>
</dbReference>
<organism evidence="2 3">
    <name type="scientific">Streptomyces klenkii</name>
    <dbReference type="NCBI Taxonomy" id="1420899"/>
    <lineage>
        <taxon>Bacteria</taxon>
        <taxon>Bacillati</taxon>
        <taxon>Actinomycetota</taxon>
        <taxon>Actinomycetes</taxon>
        <taxon>Kitasatosporales</taxon>
        <taxon>Streptomycetaceae</taxon>
        <taxon>Streptomyces</taxon>
    </lineage>
</organism>
<dbReference type="Proteomes" id="UP000270343">
    <property type="component" value="Unassembled WGS sequence"/>
</dbReference>
<dbReference type="Pfam" id="PF19741">
    <property type="entry name" value="DUF6230"/>
    <property type="match status" value="1"/>
</dbReference>
<name>A0A3B0BU60_9ACTN</name>
<accession>A0A3B0BU60</accession>
<evidence type="ECO:0000256" key="1">
    <source>
        <dbReference type="SAM" id="SignalP"/>
    </source>
</evidence>
<feature type="signal peptide" evidence="1">
    <location>
        <begin position="1"/>
        <end position="38"/>
    </location>
</feature>
<dbReference type="InterPro" id="IPR046198">
    <property type="entry name" value="DUF6230"/>
</dbReference>
<evidence type="ECO:0000313" key="3">
    <source>
        <dbReference type="Proteomes" id="UP000270343"/>
    </source>
</evidence>
<evidence type="ECO:0000313" key="2">
    <source>
        <dbReference type="EMBL" id="RKN76452.1"/>
    </source>
</evidence>
<feature type="chain" id="PRO_5017342624" evidence="1">
    <location>
        <begin position="39"/>
        <end position="214"/>
    </location>
</feature>
<keyword evidence="1" id="KW-0732">Signal</keyword>
<comment type="caution">
    <text evidence="2">The sequence shown here is derived from an EMBL/GenBank/DDBJ whole genome shotgun (WGS) entry which is preliminary data.</text>
</comment>
<keyword evidence="3" id="KW-1185">Reference proteome</keyword>
<reference evidence="2 3" key="1">
    <citation type="journal article" date="2015" name="Antonie Van Leeuwenhoek">
        <title>Streptomyces klenkii sp. nov., isolated from deep marine sediment.</title>
        <authorList>
            <person name="Veyisoglu A."/>
            <person name="Sahin N."/>
        </authorList>
    </citation>
    <scope>NUCLEOTIDE SEQUENCE [LARGE SCALE GENOMIC DNA]</scope>
    <source>
        <strain evidence="2 3">KCTC 29202</strain>
    </source>
</reference>
<protein>
    <submittedName>
        <fullName evidence="2">Cholesterol esterase</fullName>
    </submittedName>
</protein>
<sequence>MESQTRGGTRWRRFAVVMVPSVAATAAIGVAVAQGALAASFSVSGQQFQVTAGKLHGKGFVQYGAMDQTKAGGKPVAVVGIDEAQITKLCQAVTIPIPLTDKKVSMKLEAGGGDKQVTASKLYIDAEDMKANATFKNVDIGVSVDNTTKGPGPAGAGKNGEGVHVPGSFAQQADEVWFDSVDQKAWATSAGTFTLPGLHMGVNMGDAQCDVPKG</sequence>